<comment type="caution">
    <text evidence="13">The sequence shown here is derived from an EMBL/GenBank/DDBJ whole genome shotgun (WGS) entry which is preliminary data.</text>
</comment>
<feature type="binding site" evidence="10">
    <location>
        <position position="217"/>
    </location>
    <ligand>
        <name>substrate</name>
    </ligand>
</feature>
<dbReference type="InterPro" id="IPR043129">
    <property type="entry name" value="ATPase_NBD"/>
</dbReference>
<protein>
    <recommendedName>
        <fullName evidence="1">N(6)-L-threonylcarbamoyladenine synthase</fullName>
        <ecNumber evidence="1">2.3.1.234</ecNumber>
    </recommendedName>
    <alternativeName>
        <fullName evidence="8">N6-L-threonylcarbamoyladenine synthase</fullName>
    </alternativeName>
</protein>
<evidence type="ECO:0000256" key="9">
    <source>
        <dbReference type="ARBA" id="ARBA00048117"/>
    </source>
</evidence>
<keyword evidence="2 10" id="KW-0963">Cytoplasm</keyword>
<feature type="binding site" evidence="10">
    <location>
        <position position="501"/>
    </location>
    <ligand>
        <name>a divalent metal cation</name>
        <dbReference type="ChEBI" id="CHEBI:60240"/>
    </ligand>
</feature>
<keyword evidence="6" id="KW-0408">Iron</keyword>
<feature type="binding site" evidence="10">
    <location>
        <position position="153"/>
    </location>
    <ligand>
        <name>a divalent metal cation</name>
        <dbReference type="ChEBI" id="CHEBI:60240"/>
    </ligand>
</feature>
<feature type="binding site" evidence="10">
    <location>
        <position position="202"/>
    </location>
    <ligand>
        <name>substrate</name>
    </ligand>
</feature>
<comment type="subcellular location">
    <subcellularLocation>
        <location evidence="10">Cytoplasm</location>
    </subcellularLocation>
    <subcellularLocation>
        <location evidence="10">Nucleus</location>
    </subcellularLocation>
</comment>
<keyword evidence="5 10" id="KW-0479">Metal-binding</keyword>
<evidence type="ECO:0000256" key="11">
    <source>
        <dbReference type="SAM" id="MobiDB-lite"/>
    </source>
</evidence>
<comment type="cofactor">
    <cofactor evidence="10">
        <name>a divalent metal cation</name>
        <dbReference type="ChEBI" id="CHEBI:60240"/>
    </cofactor>
    <text evidence="10">Binds 1 divalent metal cation per subunit.</text>
</comment>
<dbReference type="Pfam" id="PF00814">
    <property type="entry name" value="TsaD"/>
    <property type="match status" value="2"/>
</dbReference>
<evidence type="ECO:0000256" key="4">
    <source>
        <dbReference type="ARBA" id="ARBA00022694"/>
    </source>
</evidence>
<dbReference type="InterPro" id="IPR017860">
    <property type="entry name" value="Peptidase_M22_CS"/>
</dbReference>
<dbReference type="InterPro" id="IPR017861">
    <property type="entry name" value="KAE1/TsaD"/>
</dbReference>
<dbReference type="OrthoDB" id="10254073at2759"/>
<keyword evidence="3 10" id="KW-0808">Transferase</keyword>
<evidence type="ECO:0000256" key="2">
    <source>
        <dbReference type="ARBA" id="ARBA00022490"/>
    </source>
</evidence>
<feature type="compositionally biased region" description="Basic and acidic residues" evidence="11">
    <location>
        <begin position="355"/>
        <end position="370"/>
    </location>
</feature>
<feature type="binding site" evidence="10">
    <location>
        <position position="149"/>
    </location>
    <ligand>
        <name>a divalent metal cation</name>
        <dbReference type="ChEBI" id="CHEBI:60240"/>
    </ligand>
</feature>
<evidence type="ECO:0000256" key="1">
    <source>
        <dbReference type="ARBA" id="ARBA00012156"/>
    </source>
</evidence>
<evidence type="ECO:0000256" key="8">
    <source>
        <dbReference type="ARBA" id="ARBA00030439"/>
    </source>
</evidence>
<evidence type="ECO:0000256" key="7">
    <source>
        <dbReference type="ARBA" id="ARBA00023315"/>
    </source>
</evidence>
<sequence length="549" mass="59707">MPSVPGEPAGLPSLARGLSSSRASQPSCGRCPAPPIPALPFLCLGIESSANKVGVGIASSSGEILSNPRCTFVTPPGTGFLPRETALHHQEKIVGLVKTALKDAAVEPDQLRCIAYTCGPGMGAPLAVGAVTARTLSLLWKLPLVAANHCVAHIEMGRLVTECRNPVILYVSGGNTQVIGYSEGRYRILGETLDVAVGNCIDRLARLLHLANEPAPGYQVEQLAKRFLQERHKQRRLCTCSGQRDSASGMKSHHSKVLECCRSTHYRESDEEQGEMEELLPLPYAVKGMDLSFSGILTRLEDLAGVMYRYRKLSESSQQGSNAYSNRSPEDQSENRAGGPRSFSPRAGDVGAQPEEGREEVKEALDRDIASSEVPSADSVRTAEDARKRKKKAYCAVGTNTGKEGKKNETKYKKFDREGDAFFEGIPVHLLTPESLCYSAQEVIFAMLTEVTERAMALYHADQVLVVGGVGCNLRLQQMLREMAQARGASMGAMDDRYCIDNGAMVAYVGCLLAAKGQFVDVGKAHYRQRFRTDEVPVLWREGESEENP</sequence>
<dbReference type="FunFam" id="3.30.420.40:FF:000037">
    <property type="entry name" value="Probable tRNA N6-adenosine threonylcarbamoyltransferase"/>
    <property type="match status" value="1"/>
</dbReference>
<dbReference type="InterPro" id="IPR000905">
    <property type="entry name" value="Gcp-like_dom"/>
</dbReference>
<keyword evidence="10" id="KW-0539">Nucleus</keyword>
<evidence type="ECO:0000256" key="5">
    <source>
        <dbReference type="ARBA" id="ARBA00022723"/>
    </source>
</evidence>
<dbReference type="GeneID" id="94432053"/>
<evidence type="ECO:0000256" key="3">
    <source>
        <dbReference type="ARBA" id="ARBA00022679"/>
    </source>
</evidence>
<keyword evidence="7 10" id="KW-0012">Acyltransferase</keyword>
<name>A0A2C6KLE9_9APIC</name>
<feature type="binding site" evidence="10">
    <location>
        <begin position="170"/>
        <end position="174"/>
    </location>
    <ligand>
        <name>substrate</name>
    </ligand>
</feature>
<dbReference type="GO" id="GO:0061711">
    <property type="term" value="F:tRNA N(6)-L-threonylcarbamoyladenine synthase activity"/>
    <property type="evidence" value="ECO:0007669"/>
    <property type="project" value="UniProtKB-EC"/>
</dbReference>
<feature type="binding site" evidence="10">
    <location>
        <position position="221"/>
    </location>
    <ligand>
        <name>substrate</name>
    </ligand>
</feature>
<reference evidence="13 14" key="1">
    <citation type="journal article" date="2017" name="Int. J. Parasitol.">
        <title>The genome of the protozoan parasite Cystoisospora suis and a reverse vaccinology approach to identify vaccine candidates.</title>
        <authorList>
            <person name="Palmieri N."/>
            <person name="Shrestha A."/>
            <person name="Ruttkowski B."/>
            <person name="Beck T."/>
            <person name="Vogl C."/>
            <person name="Tomley F."/>
            <person name="Blake D.P."/>
            <person name="Joachim A."/>
        </authorList>
    </citation>
    <scope>NUCLEOTIDE SEQUENCE [LARGE SCALE GENOMIC DNA]</scope>
    <source>
        <strain evidence="13 14">Wien I</strain>
    </source>
</reference>
<feature type="domain" description="Gcp-like" evidence="12">
    <location>
        <begin position="415"/>
        <end position="508"/>
    </location>
</feature>
<dbReference type="GO" id="GO:0005737">
    <property type="term" value="C:cytoplasm"/>
    <property type="evidence" value="ECO:0007669"/>
    <property type="project" value="UniProtKB-SubCell"/>
</dbReference>
<feature type="region of interest" description="Disordered" evidence="11">
    <location>
        <begin position="314"/>
        <end position="385"/>
    </location>
</feature>
<dbReference type="EMBL" id="MIGC01004955">
    <property type="protein sequence ID" value="PHJ17458.1"/>
    <property type="molecule type" value="Genomic_DNA"/>
</dbReference>
<dbReference type="Proteomes" id="UP000221165">
    <property type="component" value="Unassembled WGS sequence"/>
</dbReference>
<evidence type="ECO:0000256" key="6">
    <source>
        <dbReference type="ARBA" id="ARBA00023004"/>
    </source>
</evidence>
<dbReference type="RefSeq" id="XP_067919179.1">
    <property type="nucleotide sequence ID" value="XM_068068842.1"/>
</dbReference>
<gene>
    <name evidence="13" type="ORF">CSUI_008717</name>
</gene>
<dbReference type="CDD" id="cd24132">
    <property type="entry name" value="ASKHA_NBD_OSGEP_like_euk"/>
    <property type="match status" value="1"/>
</dbReference>
<dbReference type="HAMAP" id="MF_01446">
    <property type="entry name" value="Kae1"/>
    <property type="match status" value="1"/>
</dbReference>
<dbReference type="PANTHER" id="PTHR11735">
    <property type="entry name" value="TRNA N6-ADENOSINE THREONYLCARBAMOYLTRANSFERASE"/>
    <property type="match status" value="1"/>
</dbReference>
<evidence type="ECO:0000259" key="12">
    <source>
        <dbReference type="Pfam" id="PF00814"/>
    </source>
</evidence>
<dbReference type="GO" id="GO:0002949">
    <property type="term" value="P:tRNA threonylcarbamoyladenosine modification"/>
    <property type="evidence" value="ECO:0007669"/>
    <property type="project" value="UniProtKB-UniRule"/>
</dbReference>
<dbReference type="GO" id="GO:0046872">
    <property type="term" value="F:metal ion binding"/>
    <property type="evidence" value="ECO:0007669"/>
    <property type="project" value="UniProtKB-KW"/>
</dbReference>
<comment type="similarity">
    <text evidence="10">Belongs to the KAE1 / TsaD family.</text>
</comment>
<dbReference type="Gene3D" id="3.30.420.40">
    <property type="match status" value="4"/>
</dbReference>
<dbReference type="GO" id="GO:0000408">
    <property type="term" value="C:EKC/KEOPS complex"/>
    <property type="evidence" value="ECO:0007669"/>
    <property type="project" value="InterPro"/>
</dbReference>
<feature type="compositionally biased region" description="Low complexity" evidence="11">
    <location>
        <begin position="9"/>
        <end position="21"/>
    </location>
</feature>
<dbReference type="InterPro" id="IPR034680">
    <property type="entry name" value="Kae1_archaea_euk"/>
</dbReference>
<evidence type="ECO:0000313" key="13">
    <source>
        <dbReference type="EMBL" id="PHJ17458.1"/>
    </source>
</evidence>
<feature type="domain" description="Gcp-like" evidence="12">
    <location>
        <begin position="71"/>
        <end position="254"/>
    </location>
</feature>
<feature type="binding site" evidence="10">
    <location>
        <position position="170"/>
    </location>
    <ligand>
        <name>a divalent metal cation</name>
        <dbReference type="ChEBI" id="CHEBI:60240"/>
    </ligand>
</feature>
<dbReference type="PRINTS" id="PR00789">
    <property type="entry name" value="OSIALOPTASE"/>
</dbReference>
<evidence type="ECO:0000256" key="10">
    <source>
        <dbReference type="HAMAP-Rule" id="MF_03180"/>
    </source>
</evidence>
<dbReference type="GO" id="GO:0005634">
    <property type="term" value="C:nucleus"/>
    <property type="evidence" value="ECO:0007669"/>
    <property type="project" value="UniProtKB-SubCell"/>
</dbReference>
<keyword evidence="4 10" id="KW-0819">tRNA processing</keyword>
<evidence type="ECO:0000313" key="14">
    <source>
        <dbReference type="Proteomes" id="UP000221165"/>
    </source>
</evidence>
<comment type="catalytic activity">
    <reaction evidence="9 10">
        <text>L-threonylcarbamoyladenylate + adenosine(37) in tRNA = N(6)-L-threonylcarbamoyladenosine(37) in tRNA + AMP + H(+)</text>
        <dbReference type="Rhea" id="RHEA:37059"/>
        <dbReference type="Rhea" id="RHEA-COMP:10162"/>
        <dbReference type="Rhea" id="RHEA-COMP:10163"/>
        <dbReference type="ChEBI" id="CHEBI:15378"/>
        <dbReference type="ChEBI" id="CHEBI:73682"/>
        <dbReference type="ChEBI" id="CHEBI:74411"/>
        <dbReference type="ChEBI" id="CHEBI:74418"/>
        <dbReference type="ChEBI" id="CHEBI:456215"/>
        <dbReference type="EC" id="2.3.1.234"/>
    </reaction>
</comment>
<dbReference type="PROSITE" id="PS01016">
    <property type="entry name" value="GLYCOPROTEASE"/>
    <property type="match status" value="1"/>
</dbReference>
<feature type="compositionally biased region" description="Polar residues" evidence="11">
    <location>
        <begin position="315"/>
        <end position="327"/>
    </location>
</feature>
<proteinExistence type="inferred from homology"/>
<keyword evidence="14" id="KW-1185">Reference proteome</keyword>
<dbReference type="VEuPathDB" id="ToxoDB:CSUI_008717"/>
<feature type="binding site" evidence="10">
    <location>
        <position position="473"/>
    </location>
    <ligand>
        <name>substrate</name>
    </ligand>
</feature>
<dbReference type="EC" id="2.3.1.234" evidence="1"/>
<dbReference type="SUPFAM" id="SSF53067">
    <property type="entry name" value="Actin-like ATPase domain"/>
    <property type="match status" value="2"/>
</dbReference>
<organism evidence="13 14">
    <name type="scientific">Cystoisospora suis</name>
    <dbReference type="NCBI Taxonomy" id="483139"/>
    <lineage>
        <taxon>Eukaryota</taxon>
        <taxon>Sar</taxon>
        <taxon>Alveolata</taxon>
        <taxon>Apicomplexa</taxon>
        <taxon>Conoidasida</taxon>
        <taxon>Coccidia</taxon>
        <taxon>Eucoccidiorida</taxon>
        <taxon>Eimeriorina</taxon>
        <taxon>Sarcocystidae</taxon>
        <taxon>Cystoisospora</taxon>
    </lineage>
</organism>
<feature type="region of interest" description="Disordered" evidence="11">
    <location>
        <begin position="1"/>
        <end position="21"/>
    </location>
</feature>
<accession>A0A2C6KLE9</accession>
<dbReference type="PANTHER" id="PTHR11735:SF14">
    <property type="entry name" value="TRNA N6-ADENOSINE THREONYLCARBAMOYLTRANSFERASE"/>
    <property type="match status" value="1"/>
</dbReference>
<dbReference type="AlphaFoldDB" id="A0A2C6KLE9"/>